<proteinExistence type="predicted"/>
<evidence type="ECO:0000313" key="3">
    <source>
        <dbReference type="Proteomes" id="UP001490330"/>
    </source>
</evidence>
<sequence>MSEIRSVLAAEGIEVEREPSNSLGRCHERLSGRHAPETVKASLKAAFARARSEHGWQPGPDAGAQVLSLTKGNWTALAALPVQPPEGAEAFVVVSLICLDAGDASPSPGAPGGSVTEPAPSSTA</sequence>
<dbReference type="EMBL" id="JBEPCV010000005">
    <property type="protein sequence ID" value="MER6903740.1"/>
    <property type="molecule type" value="Genomic_DNA"/>
</dbReference>
<reference evidence="2 3" key="1">
    <citation type="submission" date="2024-06" db="EMBL/GenBank/DDBJ databases">
        <title>The Natural Products Discovery Center: Release of the First 8490 Sequenced Strains for Exploring Actinobacteria Biosynthetic Diversity.</title>
        <authorList>
            <person name="Kalkreuter E."/>
            <person name="Kautsar S.A."/>
            <person name="Yang D."/>
            <person name="Bader C.D."/>
            <person name="Teijaro C.N."/>
            <person name="Fluegel L."/>
            <person name="Davis C.M."/>
            <person name="Simpson J.R."/>
            <person name="Lauterbach L."/>
            <person name="Steele A.D."/>
            <person name="Gui C."/>
            <person name="Meng S."/>
            <person name="Li G."/>
            <person name="Viehrig K."/>
            <person name="Ye F."/>
            <person name="Su P."/>
            <person name="Kiefer A.F."/>
            <person name="Nichols A."/>
            <person name="Cepeda A.J."/>
            <person name="Yan W."/>
            <person name="Fan B."/>
            <person name="Jiang Y."/>
            <person name="Adhikari A."/>
            <person name="Zheng C.-J."/>
            <person name="Schuster L."/>
            <person name="Cowan T.M."/>
            <person name="Smanski M.J."/>
            <person name="Chevrette M.G."/>
            <person name="De Carvalho L.P.S."/>
            <person name="Shen B."/>
        </authorList>
    </citation>
    <scope>NUCLEOTIDE SEQUENCE [LARGE SCALE GENOMIC DNA]</scope>
    <source>
        <strain evidence="2 3">NPDC000632</strain>
    </source>
</reference>
<dbReference type="Proteomes" id="UP001490330">
    <property type="component" value="Unassembled WGS sequence"/>
</dbReference>
<evidence type="ECO:0000313" key="2">
    <source>
        <dbReference type="EMBL" id="MER6903740.1"/>
    </source>
</evidence>
<gene>
    <name evidence="2" type="ORF">ABT322_08115</name>
</gene>
<keyword evidence="3" id="KW-1185">Reference proteome</keyword>
<dbReference type="RefSeq" id="WP_350726326.1">
    <property type="nucleotide sequence ID" value="NZ_JBEPCO010000092.1"/>
</dbReference>
<protein>
    <submittedName>
        <fullName evidence="2">Uncharacterized protein</fullName>
    </submittedName>
</protein>
<comment type="caution">
    <text evidence="2">The sequence shown here is derived from an EMBL/GenBank/DDBJ whole genome shotgun (WGS) entry which is preliminary data.</text>
</comment>
<feature type="region of interest" description="Disordered" evidence="1">
    <location>
        <begin position="103"/>
        <end position="124"/>
    </location>
</feature>
<organism evidence="2 3">
    <name type="scientific">Streptomyces flaveolus</name>
    <dbReference type="NCBI Taxonomy" id="67297"/>
    <lineage>
        <taxon>Bacteria</taxon>
        <taxon>Bacillati</taxon>
        <taxon>Actinomycetota</taxon>
        <taxon>Actinomycetes</taxon>
        <taxon>Kitasatosporales</taxon>
        <taxon>Streptomycetaceae</taxon>
        <taxon>Streptomyces</taxon>
    </lineage>
</organism>
<name>A0ABV1VCL6_9ACTN</name>
<accession>A0ABV1VCL6</accession>
<evidence type="ECO:0000256" key="1">
    <source>
        <dbReference type="SAM" id="MobiDB-lite"/>
    </source>
</evidence>